<keyword evidence="1" id="KW-0614">Plasmid</keyword>
<sequence length="166" mass="19429">MLTAIRREHEFFKSLNGKLKYAGQYDSSVLSAISNAKSIEQDKLITNMHNMVVYAKKHGILNDHEILNQFNSNDSQNVLKNLSKTCEKHYMDRHNENIKQLLDDEHVIIGSKKYSCPLKYMKHEMQNDIPSFIDEKQIAATFAKVKAEVKELRLERELEHTMTMRF</sequence>
<evidence type="ECO:0000313" key="1">
    <source>
        <dbReference type="EMBL" id="ADD74156.1"/>
    </source>
</evidence>
<proteinExistence type="predicted"/>
<reference evidence="1" key="1">
    <citation type="journal article" date="2010" name="Appl. Environ. Microbiol.">
        <title>Rickettsia felis infection in a common household insect pest, Liposcelis bostrychophila (Psocoptera: Liposcelidae).</title>
        <authorList>
            <person name="Behar A."/>
            <person name="McCormick L.J."/>
            <person name="Perlman S.J."/>
        </authorList>
    </citation>
    <scope>NUCLEOTIDE SEQUENCE</scope>
    <source>
        <plasmid evidence="1">pRF</plasmid>
    </source>
</reference>
<accession>D4N373</accession>
<dbReference type="AlphaFoldDB" id="D4N373"/>
<geneLocation type="plasmid" evidence="1">
    <name>pRF</name>
</geneLocation>
<dbReference type="EMBL" id="GQ329881">
    <property type="protein sequence ID" value="ADD74156.1"/>
    <property type="molecule type" value="Genomic_DNA"/>
</dbReference>
<name>D4N373_RICFI</name>
<protein>
    <submittedName>
        <fullName evidence="1">Putative tldD/PmbA protein</fullName>
    </submittedName>
</protein>
<organism evidence="1">
    <name type="scientific">Rickettsia felis</name>
    <name type="common">Rickettsia azadi</name>
    <dbReference type="NCBI Taxonomy" id="42862"/>
    <lineage>
        <taxon>Bacteria</taxon>
        <taxon>Pseudomonadati</taxon>
        <taxon>Pseudomonadota</taxon>
        <taxon>Alphaproteobacteria</taxon>
        <taxon>Rickettsiales</taxon>
        <taxon>Rickettsiaceae</taxon>
        <taxon>Rickettsieae</taxon>
        <taxon>Rickettsia</taxon>
        <taxon>spotted fever group</taxon>
    </lineage>
</organism>